<dbReference type="Gene3D" id="1.50.10.140">
    <property type="match status" value="1"/>
</dbReference>
<dbReference type="InterPro" id="IPR019282">
    <property type="entry name" value="Glycoamylase-like_cons_dom"/>
</dbReference>
<evidence type="ECO:0000313" key="3">
    <source>
        <dbReference type="EMBL" id="MEJ5945400.1"/>
    </source>
</evidence>
<evidence type="ECO:0000259" key="1">
    <source>
        <dbReference type="Pfam" id="PF10091"/>
    </source>
</evidence>
<sequence length="527" mass="56539">MATDGQPAPARRQVLLGGGAAAAAAVLAPPASSSAASSARRAGLPRLDGDRLRRWARDTWTSLVAMTDEETGLPADGVEASLAARTRSGYTSPTNIGGYLWSAVAAREIGVLGADECTARVRRTLTTVMDLPHHVPSGMLYNWYDEADGTVVTTWPDSGERVVPFLSSVDNGWFGAALHVVRTAVPDVRDLADPLVRRLRWDAFYDPGASRPGGLLHGGFYDSPPPEGAAVSRGNHLGTGDDVWLTDHHYDTHVSESRIAGYLGLVRGQVPSDWYFAPWRTFPAGCDWSWQQAEPLGRTRTYDGAEVFEGAYAYRGMRVVPGWGGSMFEELMPDVFVPEARWGRRSWGVNHPAHVRAQREHGLEEAGYGYWGFSPASNPFGGYREYGVDAIGMNPGGYFSDVEGTDVDPGVAGCRAATAPAPTFGDGVVTPHASFLAMAYEPREAQANLVGLEDELGAYGDGGFLDAVAVRSGTLARRHLSLDQSMCLGALGNVLGDDVLRRAFGTPDVQRALRPVMGQEVFGARLS</sequence>
<proteinExistence type="predicted"/>
<feature type="domain" description="Glycoamylase-like" evidence="1">
    <location>
        <begin position="309"/>
        <end position="502"/>
    </location>
</feature>
<protein>
    <submittedName>
        <fullName evidence="3">Glucoamylase family protein</fullName>
    </submittedName>
</protein>
<keyword evidence="4" id="KW-1185">Reference proteome</keyword>
<gene>
    <name evidence="3" type="ORF">WDZ17_08840</name>
</gene>
<dbReference type="RefSeq" id="WP_339574784.1">
    <property type="nucleotide sequence ID" value="NZ_JBBIAA010000007.1"/>
</dbReference>
<dbReference type="InterPro" id="IPR006311">
    <property type="entry name" value="TAT_signal"/>
</dbReference>
<reference evidence="3 4" key="1">
    <citation type="journal article" date="2017" name="Int. J. Syst. Evol. Microbiol.">
        <title>Pseudokineococcus basanitobsidens sp. nov., isolated from volcanic rock.</title>
        <authorList>
            <person name="Lee D.W."/>
            <person name="Park M.Y."/>
            <person name="Kim J.J."/>
            <person name="Kim B.S."/>
        </authorList>
    </citation>
    <scope>NUCLEOTIDE SEQUENCE [LARGE SCALE GENOMIC DNA]</scope>
    <source>
        <strain evidence="3 4">DSM 103726</strain>
    </source>
</reference>
<dbReference type="Pfam" id="PF10091">
    <property type="entry name" value="Glycoamylase"/>
    <property type="match status" value="1"/>
</dbReference>
<evidence type="ECO:0000313" key="4">
    <source>
        <dbReference type="Proteomes" id="UP001387100"/>
    </source>
</evidence>
<name>A0ABU8RJY1_9ACTN</name>
<accession>A0ABU8RJY1</accession>
<dbReference type="Proteomes" id="UP001387100">
    <property type="component" value="Unassembled WGS sequence"/>
</dbReference>
<dbReference type="EMBL" id="JBBIAA010000007">
    <property type="protein sequence ID" value="MEJ5945400.1"/>
    <property type="molecule type" value="Genomic_DNA"/>
</dbReference>
<comment type="caution">
    <text evidence="3">The sequence shown here is derived from an EMBL/GenBank/DDBJ whole genome shotgun (WGS) entry which is preliminary data.</text>
</comment>
<evidence type="ECO:0000259" key="2">
    <source>
        <dbReference type="Pfam" id="PF11329"/>
    </source>
</evidence>
<dbReference type="InterPro" id="IPR021478">
    <property type="entry name" value="DUF3131"/>
</dbReference>
<dbReference type="PROSITE" id="PS51318">
    <property type="entry name" value="TAT"/>
    <property type="match status" value="1"/>
</dbReference>
<feature type="domain" description="DUF3131" evidence="2">
    <location>
        <begin position="54"/>
        <end position="201"/>
    </location>
</feature>
<organism evidence="3 4">
    <name type="scientific">Pseudokineococcus basanitobsidens</name>
    <dbReference type="NCBI Taxonomy" id="1926649"/>
    <lineage>
        <taxon>Bacteria</taxon>
        <taxon>Bacillati</taxon>
        <taxon>Actinomycetota</taxon>
        <taxon>Actinomycetes</taxon>
        <taxon>Kineosporiales</taxon>
        <taxon>Kineosporiaceae</taxon>
        <taxon>Pseudokineococcus</taxon>
    </lineage>
</organism>
<dbReference type="Pfam" id="PF11329">
    <property type="entry name" value="DUF3131"/>
    <property type="match status" value="1"/>
</dbReference>